<dbReference type="Proteomes" id="UP000256269">
    <property type="component" value="Unassembled WGS sequence"/>
</dbReference>
<reference evidence="1 2" key="1">
    <citation type="submission" date="2018-08" db="EMBL/GenBank/DDBJ databases">
        <title>Genomic Encyclopedia of Archaeal and Bacterial Type Strains, Phase II (KMG-II): from individual species to whole genera.</title>
        <authorList>
            <person name="Goeker M."/>
        </authorList>
    </citation>
    <scope>NUCLEOTIDE SEQUENCE [LARGE SCALE GENOMIC DNA]</scope>
    <source>
        <strain evidence="1 2">DSM 45791</strain>
    </source>
</reference>
<dbReference type="EMBL" id="QUNO01000031">
    <property type="protein sequence ID" value="REH26957.1"/>
    <property type="molecule type" value="Genomic_DNA"/>
</dbReference>
<proteinExistence type="predicted"/>
<organism evidence="1 2">
    <name type="scientific">Kutzneria buriramensis</name>
    <dbReference type="NCBI Taxonomy" id="1045776"/>
    <lineage>
        <taxon>Bacteria</taxon>
        <taxon>Bacillati</taxon>
        <taxon>Actinomycetota</taxon>
        <taxon>Actinomycetes</taxon>
        <taxon>Pseudonocardiales</taxon>
        <taxon>Pseudonocardiaceae</taxon>
        <taxon>Kutzneria</taxon>
    </lineage>
</organism>
<protein>
    <submittedName>
        <fullName evidence="1">Uncharacterized protein</fullName>
    </submittedName>
</protein>
<name>A0A3E0GVJ2_9PSEU</name>
<dbReference type="AlphaFoldDB" id="A0A3E0GVJ2"/>
<accession>A0A3E0GVJ2</accession>
<sequence length="45" mass="4494">MSRSHVVFAALVSGALVALVAVLSAMSEPASPQVDAADLDAEPTV</sequence>
<keyword evidence="2" id="KW-1185">Reference proteome</keyword>
<gene>
    <name evidence="1" type="ORF">BCF44_13112</name>
</gene>
<comment type="caution">
    <text evidence="1">The sequence shown here is derived from an EMBL/GenBank/DDBJ whole genome shotgun (WGS) entry which is preliminary data.</text>
</comment>
<evidence type="ECO:0000313" key="2">
    <source>
        <dbReference type="Proteomes" id="UP000256269"/>
    </source>
</evidence>
<evidence type="ECO:0000313" key="1">
    <source>
        <dbReference type="EMBL" id="REH26957.1"/>
    </source>
</evidence>
<dbReference type="RefSeq" id="WP_170218199.1">
    <property type="nucleotide sequence ID" value="NZ_CP144375.1"/>
</dbReference>